<proteinExistence type="predicted"/>
<dbReference type="InterPro" id="IPR047017">
    <property type="entry name" value="RGS6/7/9/11_DHEX_sf"/>
</dbReference>
<name>A0A8J5JIE7_HOMAM</name>
<evidence type="ECO:0000313" key="5">
    <source>
        <dbReference type="Proteomes" id="UP000747542"/>
    </source>
</evidence>
<evidence type="ECO:0000313" key="4">
    <source>
        <dbReference type="EMBL" id="KAG7158957.1"/>
    </source>
</evidence>
<evidence type="ECO:0000259" key="3">
    <source>
        <dbReference type="PROSITE" id="PS50132"/>
    </source>
</evidence>
<dbReference type="CDD" id="cd08705">
    <property type="entry name" value="RGS_R7-like"/>
    <property type="match status" value="1"/>
</dbReference>
<dbReference type="AlphaFoldDB" id="A0A8J5JIE7"/>
<dbReference type="GO" id="GO:0005886">
    <property type="term" value="C:plasma membrane"/>
    <property type="evidence" value="ECO:0007669"/>
    <property type="project" value="TreeGrafter"/>
</dbReference>
<dbReference type="InterPro" id="IPR016137">
    <property type="entry name" value="RGS"/>
</dbReference>
<evidence type="ECO:0000256" key="1">
    <source>
        <dbReference type="ARBA" id="ARBA00022700"/>
    </source>
</evidence>
<reference evidence="4" key="1">
    <citation type="journal article" date="2021" name="Sci. Adv.">
        <title>The American lobster genome reveals insights on longevity, neural, and immune adaptations.</title>
        <authorList>
            <person name="Polinski J.M."/>
            <person name="Zimin A.V."/>
            <person name="Clark K.F."/>
            <person name="Kohn A.B."/>
            <person name="Sadowski N."/>
            <person name="Timp W."/>
            <person name="Ptitsyn A."/>
            <person name="Khanna P."/>
            <person name="Romanova D.Y."/>
            <person name="Williams P."/>
            <person name="Greenwood S.J."/>
            <person name="Moroz L.L."/>
            <person name="Walt D.R."/>
            <person name="Bodnar A.G."/>
        </authorList>
    </citation>
    <scope>NUCLEOTIDE SEQUENCE</scope>
    <source>
        <strain evidence="4">GMGI-L3</strain>
    </source>
</reference>
<dbReference type="InterPro" id="IPR036284">
    <property type="entry name" value="GGL_sf"/>
</dbReference>
<evidence type="ECO:0000256" key="2">
    <source>
        <dbReference type="SAM" id="MobiDB-lite"/>
    </source>
</evidence>
<keyword evidence="5" id="KW-1185">Reference proteome</keyword>
<dbReference type="GO" id="GO:0007186">
    <property type="term" value="P:G protein-coupled receptor signaling pathway"/>
    <property type="evidence" value="ECO:0007669"/>
    <property type="project" value="InterPro"/>
</dbReference>
<feature type="region of interest" description="Disordered" evidence="2">
    <location>
        <begin position="122"/>
        <end position="173"/>
    </location>
</feature>
<feature type="compositionally biased region" description="Polar residues" evidence="2">
    <location>
        <begin position="923"/>
        <end position="935"/>
    </location>
</feature>
<dbReference type="GO" id="GO:0005737">
    <property type="term" value="C:cytoplasm"/>
    <property type="evidence" value="ECO:0007669"/>
    <property type="project" value="TreeGrafter"/>
</dbReference>
<accession>A0A8J5JIE7</accession>
<dbReference type="EMBL" id="JAHLQT010034244">
    <property type="protein sequence ID" value="KAG7158957.1"/>
    <property type="molecule type" value="Genomic_DNA"/>
</dbReference>
<dbReference type="InterPro" id="IPR015898">
    <property type="entry name" value="G-protein_gamma-like_dom"/>
</dbReference>
<dbReference type="Proteomes" id="UP000747542">
    <property type="component" value="Unassembled WGS sequence"/>
</dbReference>
<dbReference type="GO" id="GO:0009968">
    <property type="term" value="P:negative regulation of signal transduction"/>
    <property type="evidence" value="ECO:0007669"/>
    <property type="project" value="UniProtKB-KW"/>
</dbReference>
<dbReference type="InterPro" id="IPR044926">
    <property type="entry name" value="RGS_subdomain_2"/>
</dbReference>
<feature type="compositionally biased region" description="Polar residues" evidence="2">
    <location>
        <begin position="39"/>
        <end position="73"/>
    </location>
</feature>
<dbReference type="GO" id="GO:0005096">
    <property type="term" value="F:GTPase activator activity"/>
    <property type="evidence" value="ECO:0007669"/>
    <property type="project" value="TreeGrafter"/>
</dbReference>
<feature type="region of interest" description="Disordered" evidence="2">
    <location>
        <begin position="911"/>
        <end position="942"/>
    </location>
</feature>
<dbReference type="SMART" id="SM00224">
    <property type="entry name" value="GGL"/>
    <property type="match status" value="1"/>
</dbReference>
<dbReference type="InterPro" id="IPR034483">
    <property type="entry name" value="RGS_Egl-10"/>
</dbReference>
<feature type="compositionally biased region" description="Low complexity" evidence="2">
    <location>
        <begin position="21"/>
        <end position="38"/>
    </location>
</feature>
<comment type="caution">
    <text evidence="4">The sequence shown here is derived from an EMBL/GenBank/DDBJ whole genome shotgun (WGS) entry which is preliminary data.</text>
</comment>
<dbReference type="SUPFAM" id="SSF48670">
    <property type="entry name" value="Transducin (heterotrimeric G protein), gamma chain"/>
    <property type="match status" value="1"/>
</dbReference>
<sequence length="1036" mass="114926">MEHSPGHSLPQSSSKGHSLPQSSSKGHSLLQSSSKGHSLPQSSSKGHSLPQSSSKGHSLPQSSSKGHSLPQSSSKGHIYYHATQFITAATFAVMLSVLQSCSQSHNHTAILSHAARVSYAAKETDQQTEQQFSRLRNNSQTKKQFSRLRNNPADRETFQQTEKQSSRQKHCTRETIPADRETFQQTVMREISSRSNILSYTLGLILHPQSYPTPLSLILHPQFYPTPPVLSYTLSLVLHSVLPSPQSYPPPQSYPTPSVLSYTLILTLHPQSYPTPSVLSYTLSLILYPQSYPTPSVLSHPQSSPTPQSCSYTSVLSYTLSLTSSVLSYLSLALPQSCPAPSVLPYTLGLAYTPQSYPVLILVLHPSLILHLILAPTPSVLYTPPVLSYTSVLSYTLVFILQSCPAPPVLSLHPQSYPHLSLPTSSFLSLPQSSSCTLSLILTPHSYYTLGLILHPQSYPTPQSCPTPLSLVSPSVFILPQSCPLHPQSYPTSVLSSPRCLLHLSLVLHLSLIPAPQCILHLSLVHPPSVLVSHLLASLHPQSYPTPSVLSYTLSLILHPQSYPTPSVLSYMPSATYSAFISLKTSSVPRSLPSVPRSQGLLWFLLTPYYWPSQNHSADTTDYAIYLTKRLSRNKQKHGLEDYELEASLTLHTLLTQVKLAKDRKKGDKIVTDSQERAYWRVYRPPPGFTNCLETAPVPDKTNMANRVRKKTIDDLKKDKVSQAAESLLTHYDTYYEYDLFLNFPQPSNPWLSDDPAYWTLNDTIVEIPTEKRVRRWGITMEELINDVMGQTEFTNYLRKEFSHENIRFWQAVNELRWGPAASVSDTVHNIYEEFLKPGAPCEINIDGKTMEKTQLMMKQPSRYTYDLASEHVYILLLKKDCYPRFLRSEQYKTLLANAIQPSQKKRFFSFGGPGKKKVSTPAAPNNISLSQTPQPLKRHGSDDQAVALAGLAPHGSTGSVGETGGTGIHQGGPSGSTNKLDCDPPYSVVSFLTRVHITISNSPETALSSSAQAVDMHISTTHTHTPLFFFCDRNM</sequence>
<dbReference type="Pfam" id="PF00615">
    <property type="entry name" value="RGS"/>
    <property type="match status" value="1"/>
</dbReference>
<dbReference type="Gene3D" id="1.10.1240.60">
    <property type="match status" value="1"/>
</dbReference>
<dbReference type="SMART" id="SM01224">
    <property type="entry name" value="G_gamma"/>
    <property type="match status" value="1"/>
</dbReference>
<protein>
    <submittedName>
        <fullName evidence="4">Regulator of G-protein signaling 9-like 1</fullName>
    </submittedName>
</protein>
<dbReference type="SUPFAM" id="SSF48097">
    <property type="entry name" value="Regulator of G-protein signaling, RGS"/>
    <property type="match status" value="1"/>
</dbReference>
<dbReference type="GO" id="GO:0008277">
    <property type="term" value="P:regulation of G protein-coupled receptor signaling pathway"/>
    <property type="evidence" value="ECO:0007669"/>
    <property type="project" value="InterPro"/>
</dbReference>
<dbReference type="PROSITE" id="PS50132">
    <property type="entry name" value="RGS"/>
    <property type="match status" value="1"/>
</dbReference>
<feature type="compositionally biased region" description="Polar residues" evidence="2">
    <location>
        <begin position="127"/>
        <end position="149"/>
    </location>
</feature>
<dbReference type="InterPro" id="IPR047016">
    <property type="entry name" value="RGS6/7/9/11"/>
</dbReference>
<dbReference type="InterPro" id="IPR040759">
    <property type="entry name" value="RGS_DHEX"/>
</dbReference>
<dbReference type="SMART" id="SM00315">
    <property type="entry name" value="RGS"/>
    <property type="match status" value="1"/>
</dbReference>
<keyword evidence="1" id="KW-0734">Signal transduction inhibitor</keyword>
<feature type="region of interest" description="Disordered" evidence="2">
    <location>
        <begin position="1"/>
        <end position="73"/>
    </location>
</feature>
<dbReference type="PANTHER" id="PTHR45746">
    <property type="entry name" value="LP21163P"/>
    <property type="match status" value="1"/>
</dbReference>
<feature type="compositionally biased region" description="Polar residues" evidence="2">
    <location>
        <begin position="9"/>
        <end position="20"/>
    </location>
</feature>
<dbReference type="Pfam" id="PF18148">
    <property type="entry name" value="RGS_DHEX"/>
    <property type="match status" value="1"/>
</dbReference>
<dbReference type="Gene3D" id="1.10.167.10">
    <property type="entry name" value="Regulator of G-protein Signalling 4, domain 2"/>
    <property type="match status" value="1"/>
</dbReference>
<dbReference type="InterPro" id="IPR036305">
    <property type="entry name" value="RGS_sf"/>
</dbReference>
<dbReference type="PANTHER" id="PTHR45746:SF5">
    <property type="entry name" value="REGULATOR OF G-PROTEIN SIGNALING 7"/>
    <property type="match status" value="1"/>
</dbReference>
<feature type="domain" description="RGS" evidence="3">
    <location>
        <begin position="780"/>
        <end position="896"/>
    </location>
</feature>
<dbReference type="GO" id="GO:0043005">
    <property type="term" value="C:neuron projection"/>
    <property type="evidence" value="ECO:0007669"/>
    <property type="project" value="TreeGrafter"/>
</dbReference>
<organism evidence="4 5">
    <name type="scientific">Homarus americanus</name>
    <name type="common">American lobster</name>
    <dbReference type="NCBI Taxonomy" id="6706"/>
    <lineage>
        <taxon>Eukaryota</taxon>
        <taxon>Metazoa</taxon>
        <taxon>Ecdysozoa</taxon>
        <taxon>Arthropoda</taxon>
        <taxon>Crustacea</taxon>
        <taxon>Multicrustacea</taxon>
        <taxon>Malacostraca</taxon>
        <taxon>Eumalacostraca</taxon>
        <taxon>Eucarida</taxon>
        <taxon>Decapoda</taxon>
        <taxon>Pleocyemata</taxon>
        <taxon>Astacidea</taxon>
        <taxon>Nephropoidea</taxon>
        <taxon>Nephropidae</taxon>
        <taxon>Homarus</taxon>
    </lineage>
</organism>
<dbReference type="PRINTS" id="PR01301">
    <property type="entry name" value="RGSPROTEIN"/>
</dbReference>
<gene>
    <name evidence="4" type="primary">Rgs9-L1</name>
    <name evidence="4" type="ORF">Hamer_G006341</name>
</gene>